<evidence type="ECO:0000256" key="15">
    <source>
        <dbReference type="ARBA" id="ARBA00049447"/>
    </source>
</evidence>
<comment type="similarity">
    <text evidence="9">Belongs to the Dus family. Dus1 subfamily.</text>
</comment>
<proteinExistence type="inferred from homology"/>
<comment type="catalytic activity">
    <reaction evidence="13">
        <text>a 5,6-dihydrouridine in mRNA + NAD(+) = a uridine in mRNA + NADH + H(+)</text>
        <dbReference type="Rhea" id="RHEA:69851"/>
        <dbReference type="Rhea" id="RHEA-COMP:14658"/>
        <dbReference type="Rhea" id="RHEA-COMP:17789"/>
        <dbReference type="ChEBI" id="CHEBI:15378"/>
        <dbReference type="ChEBI" id="CHEBI:57540"/>
        <dbReference type="ChEBI" id="CHEBI:57945"/>
        <dbReference type="ChEBI" id="CHEBI:65315"/>
        <dbReference type="ChEBI" id="CHEBI:74443"/>
    </reaction>
    <physiologicalReaction direction="right-to-left" evidence="13">
        <dbReference type="Rhea" id="RHEA:69853"/>
    </physiologicalReaction>
</comment>
<keyword evidence="3" id="KW-0288">FMN</keyword>
<dbReference type="PANTHER" id="PTHR11082:SF5">
    <property type="entry name" value="TRNA-DIHYDROURIDINE(16_17) SYNTHASE [NAD(P)(+)]-LIKE"/>
    <property type="match status" value="1"/>
</dbReference>
<dbReference type="eggNOG" id="KOG2335">
    <property type="taxonomic scope" value="Eukaryota"/>
</dbReference>
<dbReference type="EMBL" id="DS022311">
    <property type="protein sequence ID" value="OAJ43920.1"/>
    <property type="molecule type" value="Genomic_DNA"/>
</dbReference>
<evidence type="ECO:0000313" key="18">
    <source>
        <dbReference type="EMBL" id="OAJ43920.1"/>
    </source>
</evidence>
<evidence type="ECO:0000256" key="12">
    <source>
        <dbReference type="ARBA" id="ARBA00047652"/>
    </source>
</evidence>
<comment type="catalytic activity">
    <reaction evidence="14">
        <text>5,6-dihydrouridine(16) in tRNA + NAD(+) = uridine(16) in tRNA + NADH + H(+)</text>
        <dbReference type="Rhea" id="RHEA:53380"/>
        <dbReference type="Rhea" id="RHEA-COMP:13543"/>
        <dbReference type="Rhea" id="RHEA-COMP:13544"/>
        <dbReference type="ChEBI" id="CHEBI:15378"/>
        <dbReference type="ChEBI" id="CHEBI:57540"/>
        <dbReference type="ChEBI" id="CHEBI:57945"/>
        <dbReference type="ChEBI" id="CHEBI:65315"/>
        <dbReference type="ChEBI" id="CHEBI:74443"/>
        <dbReference type="EC" id="1.3.1.88"/>
    </reaction>
    <physiologicalReaction direction="right-to-left" evidence="14">
        <dbReference type="Rhea" id="RHEA:53382"/>
    </physiologicalReaction>
</comment>
<gene>
    <name evidence="18" type="ORF">BDEG_27233</name>
</gene>
<dbReference type="InterPro" id="IPR013785">
    <property type="entry name" value="Aldolase_TIM"/>
</dbReference>
<keyword evidence="7" id="KW-0560">Oxidoreductase</keyword>
<evidence type="ECO:0000313" key="19">
    <source>
        <dbReference type="Proteomes" id="UP000077115"/>
    </source>
</evidence>
<dbReference type="Pfam" id="PF01207">
    <property type="entry name" value="Dus"/>
    <property type="match status" value="1"/>
</dbReference>
<comment type="catalytic activity">
    <reaction evidence="15">
        <text>a 5,6-dihydrouridine in mRNA + NADP(+) = a uridine in mRNA + NADPH + H(+)</text>
        <dbReference type="Rhea" id="RHEA:69855"/>
        <dbReference type="Rhea" id="RHEA-COMP:14658"/>
        <dbReference type="Rhea" id="RHEA-COMP:17789"/>
        <dbReference type="ChEBI" id="CHEBI:15378"/>
        <dbReference type="ChEBI" id="CHEBI:57783"/>
        <dbReference type="ChEBI" id="CHEBI:58349"/>
        <dbReference type="ChEBI" id="CHEBI:65315"/>
        <dbReference type="ChEBI" id="CHEBI:74443"/>
    </reaction>
    <physiologicalReaction direction="right-to-left" evidence="15">
        <dbReference type="Rhea" id="RHEA:69857"/>
    </physiologicalReaction>
</comment>
<evidence type="ECO:0000256" key="8">
    <source>
        <dbReference type="ARBA" id="ARBA00023027"/>
    </source>
</evidence>
<dbReference type="Proteomes" id="UP000077115">
    <property type="component" value="Unassembled WGS sequence"/>
</dbReference>
<evidence type="ECO:0000256" key="10">
    <source>
        <dbReference type="ARBA" id="ARBA00038890"/>
    </source>
</evidence>
<evidence type="ECO:0000256" key="5">
    <source>
        <dbReference type="ARBA" id="ARBA00022694"/>
    </source>
</evidence>
<feature type="domain" description="DUS-like FMN-binding" evidence="17">
    <location>
        <begin position="27"/>
        <end position="279"/>
    </location>
</feature>
<keyword evidence="6" id="KW-0521">NADP</keyword>
<evidence type="ECO:0000256" key="7">
    <source>
        <dbReference type="ARBA" id="ARBA00023002"/>
    </source>
</evidence>
<protein>
    <recommendedName>
        <fullName evidence="10">tRNA-dihydrouridine(16/17) synthase [NAD(P)(+)]</fullName>
        <ecNumber evidence="10">1.3.1.88</ecNumber>
    </recommendedName>
</protein>
<dbReference type="OrthoDB" id="272303at2759"/>
<dbReference type="VEuPathDB" id="FungiDB:BDEG_27233"/>
<accession>A0A177WX17</accession>
<dbReference type="AlphaFoldDB" id="A0A177WX17"/>
<dbReference type="SUPFAM" id="SSF51395">
    <property type="entry name" value="FMN-linked oxidoreductases"/>
    <property type="match status" value="1"/>
</dbReference>
<reference evidence="18 19" key="2">
    <citation type="submission" date="2016-05" db="EMBL/GenBank/DDBJ databases">
        <title>Lineage-specific infection strategies underlie the spectrum of fungal disease in amphibians.</title>
        <authorList>
            <person name="Cuomo C.A."/>
            <person name="Farrer R.A."/>
            <person name="James T."/>
            <person name="Longcore J."/>
            <person name="Birren B."/>
        </authorList>
    </citation>
    <scope>NUCLEOTIDE SEQUENCE [LARGE SCALE GENOMIC DNA]</scope>
    <source>
        <strain evidence="18 19">JEL423</strain>
    </source>
</reference>
<dbReference type="InterPro" id="IPR035587">
    <property type="entry name" value="DUS-like_FMN-bd"/>
</dbReference>
<dbReference type="GO" id="GO:0006397">
    <property type="term" value="P:mRNA processing"/>
    <property type="evidence" value="ECO:0007669"/>
    <property type="project" value="UniProtKB-KW"/>
</dbReference>
<dbReference type="STRING" id="403673.A0A177WX17"/>
<dbReference type="GO" id="GO:0017150">
    <property type="term" value="F:tRNA dihydrouridine synthase activity"/>
    <property type="evidence" value="ECO:0007669"/>
    <property type="project" value="InterPro"/>
</dbReference>
<comment type="cofactor">
    <cofactor evidence="1">
        <name>FMN</name>
        <dbReference type="ChEBI" id="CHEBI:58210"/>
    </cofactor>
</comment>
<keyword evidence="4" id="KW-0507">mRNA processing</keyword>
<dbReference type="EC" id="1.3.1.88" evidence="10"/>
<comment type="catalytic activity">
    <reaction evidence="16">
        <text>5,6-dihydrouridine(17) in tRNA + NADP(+) = uridine(17) in tRNA + NADPH + H(+)</text>
        <dbReference type="Rhea" id="RHEA:53368"/>
        <dbReference type="Rhea" id="RHEA-COMP:13541"/>
        <dbReference type="Rhea" id="RHEA-COMP:13542"/>
        <dbReference type="ChEBI" id="CHEBI:15378"/>
        <dbReference type="ChEBI" id="CHEBI:57783"/>
        <dbReference type="ChEBI" id="CHEBI:58349"/>
        <dbReference type="ChEBI" id="CHEBI:65315"/>
        <dbReference type="ChEBI" id="CHEBI:74443"/>
        <dbReference type="EC" id="1.3.1.88"/>
    </reaction>
    <physiologicalReaction direction="right-to-left" evidence="16">
        <dbReference type="Rhea" id="RHEA:53370"/>
    </physiologicalReaction>
</comment>
<name>A0A177WX17_BATDL</name>
<evidence type="ECO:0000256" key="6">
    <source>
        <dbReference type="ARBA" id="ARBA00022857"/>
    </source>
</evidence>
<dbReference type="PANTHER" id="PTHR11082">
    <property type="entry name" value="TRNA-DIHYDROURIDINE SYNTHASE"/>
    <property type="match status" value="1"/>
</dbReference>
<dbReference type="Gene3D" id="3.20.20.70">
    <property type="entry name" value="Aldolase class I"/>
    <property type="match status" value="1"/>
</dbReference>
<evidence type="ECO:0000256" key="2">
    <source>
        <dbReference type="ARBA" id="ARBA00022630"/>
    </source>
</evidence>
<evidence type="ECO:0000256" key="1">
    <source>
        <dbReference type="ARBA" id="ARBA00001917"/>
    </source>
</evidence>
<reference evidence="18 19" key="1">
    <citation type="submission" date="2006-10" db="EMBL/GenBank/DDBJ databases">
        <title>The Genome Sequence of Batrachochytrium dendrobatidis JEL423.</title>
        <authorList>
            <consortium name="The Broad Institute Genome Sequencing Platform"/>
            <person name="Birren B."/>
            <person name="Lander E."/>
            <person name="Galagan J."/>
            <person name="Cuomo C."/>
            <person name="Devon K."/>
            <person name="Jaffe D."/>
            <person name="Butler J."/>
            <person name="Alvarez P."/>
            <person name="Gnerre S."/>
            <person name="Grabherr M."/>
            <person name="Kleber M."/>
            <person name="Mauceli E."/>
            <person name="Brockman W."/>
            <person name="Young S."/>
            <person name="LaButti K."/>
            <person name="Sykes S."/>
            <person name="DeCaprio D."/>
            <person name="Crawford M."/>
            <person name="Koehrsen M."/>
            <person name="Engels R."/>
            <person name="Montgomery P."/>
            <person name="Pearson M."/>
            <person name="Howarth C."/>
            <person name="Larson L."/>
            <person name="White J."/>
            <person name="O'Leary S."/>
            <person name="Kodira C."/>
            <person name="Zeng Q."/>
            <person name="Yandava C."/>
            <person name="Alvarado L."/>
            <person name="Longcore J."/>
            <person name="James T."/>
        </authorList>
    </citation>
    <scope>NUCLEOTIDE SEQUENCE [LARGE SCALE GENOMIC DNA]</scope>
    <source>
        <strain evidence="18 19">JEL423</strain>
    </source>
</reference>
<evidence type="ECO:0000256" key="9">
    <source>
        <dbReference type="ARBA" id="ARBA00038313"/>
    </source>
</evidence>
<keyword evidence="8" id="KW-0520">NAD</keyword>
<dbReference type="CDD" id="cd02801">
    <property type="entry name" value="DUS_like_FMN"/>
    <property type="match status" value="1"/>
</dbReference>
<comment type="catalytic activity">
    <reaction evidence="12">
        <text>5,6-dihydrouridine(16) in tRNA + NADP(+) = uridine(16) in tRNA + NADPH + H(+)</text>
        <dbReference type="Rhea" id="RHEA:53376"/>
        <dbReference type="Rhea" id="RHEA-COMP:13543"/>
        <dbReference type="Rhea" id="RHEA-COMP:13544"/>
        <dbReference type="ChEBI" id="CHEBI:15378"/>
        <dbReference type="ChEBI" id="CHEBI:57783"/>
        <dbReference type="ChEBI" id="CHEBI:58349"/>
        <dbReference type="ChEBI" id="CHEBI:65315"/>
        <dbReference type="ChEBI" id="CHEBI:74443"/>
        <dbReference type="EC" id="1.3.1.88"/>
    </reaction>
    <physiologicalReaction direction="right-to-left" evidence="12">
        <dbReference type="Rhea" id="RHEA:53378"/>
    </physiologicalReaction>
</comment>
<evidence type="ECO:0000256" key="11">
    <source>
        <dbReference type="ARBA" id="ARBA00047287"/>
    </source>
</evidence>
<evidence type="ECO:0000256" key="13">
    <source>
        <dbReference type="ARBA" id="ARBA00048342"/>
    </source>
</evidence>
<evidence type="ECO:0000256" key="3">
    <source>
        <dbReference type="ARBA" id="ARBA00022643"/>
    </source>
</evidence>
<dbReference type="PROSITE" id="PS01136">
    <property type="entry name" value="UPF0034"/>
    <property type="match status" value="1"/>
</dbReference>
<evidence type="ECO:0000259" key="17">
    <source>
        <dbReference type="Pfam" id="PF01207"/>
    </source>
</evidence>
<comment type="catalytic activity">
    <reaction evidence="11">
        <text>5,6-dihydrouridine(17) in tRNA + NAD(+) = uridine(17) in tRNA + NADH + H(+)</text>
        <dbReference type="Rhea" id="RHEA:53372"/>
        <dbReference type="Rhea" id="RHEA-COMP:13541"/>
        <dbReference type="Rhea" id="RHEA-COMP:13542"/>
        <dbReference type="ChEBI" id="CHEBI:15378"/>
        <dbReference type="ChEBI" id="CHEBI:57540"/>
        <dbReference type="ChEBI" id="CHEBI:57945"/>
        <dbReference type="ChEBI" id="CHEBI:65315"/>
        <dbReference type="ChEBI" id="CHEBI:74443"/>
        <dbReference type="EC" id="1.3.1.88"/>
    </reaction>
    <physiologicalReaction direction="right-to-left" evidence="11">
        <dbReference type="Rhea" id="RHEA:53374"/>
    </physiologicalReaction>
</comment>
<evidence type="ECO:0000256" key="14">
    <source>
        <dbReference type="ARBA" id="ARBA00048934"/>
    </source>
</evidence>
<keyword evidence="5" id="KW-0819">tRNA processing</keyword>
<dbReference type="GO" id="GO:0050660">
    <property type="term" value="F:flavin adenine dinucleotide binding"/>
    <property type="evidence" value="ECO:0007669"/>
    <property type="project" value="InterPro"/>
</dbReference>
<evidence type="ECO:0000256" key="4">
    <source>
        <dbReference type="ARBA" id="ARBA00022664"/>
    </source>
</evidence>
<keyword evidence="2" id="KW-0285">Flavoprotein</keyword>
<evidence type="ECO:0000256" key="16">
    <source>
        <dbReference type="ARBA" id="ARBA00049467"/>
    </source>
</evidence>
<organism evidence="18 19">
    <name type="scientific">Batrachochytrium dendrobatidis (strain JEL423)</name>
    <dbReference type="NCBI Taxonomy" id="403673"/>
    <lineage>
        <taxon>Eukaryota</taxon>
        <taxon>Fungi</taxon>
        <taxon>Fungi incertae sedis</taxon>
        <taxon>Chytridiomycota</taxon>
        <taxon>Chytridiomycota incertae sedis</taxon>
        <taxon>Chytridiomycetes</taxon>
        <taxon>Rhizophydiales</taxon>
        <taxon>Rhizophydiales incertae sedis</taxon>
        <taxon>Batrachochytrium</taxon>
    </lineage>
</organism>
<dbReference type="InterPro" id="IPR018517">
    <property type="entry name" value="tRNA_hU_synthase_CS"/>
</dbReference>
<sequence>MTMTKPSNKLEGFDFYHKGLGSSKYVVAPMVDQSEYAWRILSRRYGAQLCYTPMFHAKLFSEHHKYRKQVFSTGEFDRPLIVQFCANDPETLLSAAKLVEAQCDAIDLNLGCPQGIAKKGHYGSFLQDEWDLIASMVKAVHEHISVPITCKIRIFPDVKKTIEYALMLQNAGCQLLTVHGRLREQKGQLTGLADWDQIRQVKEALSIPVFANGNILYHDDVERCIKETGVDGVMTAEGNLYNPAIFSGKHLDACDVAQEYLNICKEYPGSSDVGSAKPHLFKMLHMCLSKFPDLRKTLGEAHTFEKLEAFLNQLKSLVKVDKESMDGISVIEAATHGGFKKVPYWLLQPFIRPDASHALNRQREQRENAQLQKKQMGSIATHGSVVEDGNISKGVKRLESDQSTTTSIDLNSNDADGNMAKRTKRGNICISCPNTGSVKCIESMCKSCCRAHLKVNAIYTCEFHRTFSSIQQDCQKLD</sequence>